<name>A0A2W2AP03_9BACT</name>
<dbReference type="EMBL" id="QKTW01000006">
    <property type="protein sequence ID" value="PZF74100.1"/>
    <property type="molecule type" value="Genomic_DNA"/>
</dbReference>
<dbReference type="RefSeq" id="WP_110997517.1">
    <property type="nucleotide sequence ID" value="NZ_QKTW01000006.1"/>
</dbReference>
<keyword evidence="2" id="KW-1185">Reference proteome</keyword>
<evidence type="ECO:0000313" key="2">
    <source>
        <dbReference type="Proteomes" id="UP000248745"/>
    </source>
</evidence>
<dbReference type="OrthoDB" id="9768066at2"/>
<sequence>MEVLGIRHHGPGSARNVRKFLEEMKPDIVLVEGPPDADGILQWVGKEELRPPVAILVYQPDDPKHSVFYPFAEFSAEWQAILYARQNNIPVRFMDLPAMHMLAIEKQKREALNKTEEQSEDDVISSIQSVTSGKDEVFVPKKDPISYMAEAAGFDDGEHWWEMMFEQRRNNEGIFEAVGEAMQELRTVFPGKKDRKEQLREAYMRKVIRQAEREMFTNIAVICGAWHAPALKNMPKQKDDNELLKGLPKVKTECTWVPWTYNRLSFESGYGAGIHSPGWYEHLWNYPEDDGTRWMSKVAGLFRQKQMDTSVAHVIESVRLANALAALRQMPRAGLQELNEATWSVLCNGEDMLLQLIRNELIVGNRIGSIPDDIPKPPLQVDIERAQKRLRLAVTADFKEYTLDLRKENDLERSIFLHRLQILDIDWGQKNHVGGKGTFKELWRLQWRPELSVDIVEKGTWGNTVEEAASAWIIQECKDAQTLHQVAVLLQQVIPAELSDAAEFVGQHINDMAAATNDVLELVKVIPGLAGIVRYGNVRQTDAGMILSLLSSMIARICIGLPAACVGIDEDTAISLTDDCTQIEHSIQLLKHQMFIVQWQQCLQQIAYNQHAASMLRGFAVRQLMDYRILQGDELYNIFYSSLSKAVAPADAGAWLEGFLKGSGTILLLDDNLWQTVNNWVKQLDEGNFTQLLPLLRRTFAEFSQSERRRIGEKVKSGTVGTTVKVNKDIDVERARMAIPVVMQLLGYN</sequence>
<dbReference type="AlphaFoldDB" id="A0A2W2AP03"/>
<dbReference type="PANTHER" id="PTHR30634:SF14">
    <property type="match status" value="1"/>
</dbReference>
<organism evidence="1 2">
    <name type="scientific">Taibaiella soli</name>
    <dbReference type="NCBI Taxonomy" id="1649169"/>
    <lineage>
        <taxon>Bacteria</taxon>
        <taxon>Pseudomonadati</taxon>
        <taxon>Bacteroidota</taxon>
        <taxon>Chitinophagia</taxon>
        <taxon>Chitinophagales</taxon>
        <taxon>Chitinophagaceae</taxon>
        <taxon>Taibaiella</taxon>
    </lineage>
</organism>
<comment type="caution">
    <text evidence="1">The sequence shown here is derived from an EMBL/GenBank/DDBJ whole genome shotgun (WGS) entry which is preliminary data.</text>
</comment>
<reference evidence="1 2" key="1">
    <citation type="submission" date="2018-06" db="EMBL/GenBank/DDBJ databases">
        <title>Mucibacter soli gen. nov., sp. nov., a new member of the family Chitinophagaceae producing mucin.</title>
        <authorList>
            <person name="Kim M.-K."/>
            <person name="Park S."/>
            <person name="Kim T.-S."/>
            <person name="Joung Y."/>
            <person name="Han J.-H."/>
            <person name="Kim S.B."/>
        </authorList>
    </citation>
    <scope>NUCLEOTIDE SEQUENCE [LARGE SCALE GENOMIC DNA]</scope>
    <source>
        <strain evidence="1 2">R1-15</strain>
    </source>
</reference>
<dbReference type="Proteomes" id="UP000248745">
    <property type="component" value="Unassembled WGS sequence"/>
</dbReference>
<dbReference type="InterPro" id="IPR043737">
    <property type="entry name" value="DUF5682"/>
</dbReference>
<proteinExistence type="predicted"/>
<evidence type="ECO:0000313" key="1">
    <source>
        <dbReference type="EMBL" id="PZF74100.1"/>
    </source>
</evidence>
<dbReference type="InterPro" id="IPR050458">
    <property type="entry name" value="LolB"/>
</dbReference>
<dbReference type="PANTHER" id="PTHR30634">
    <property type="entry name" value="OUTER MEMBRANE LOLAB LIPOPROTEIN INSERTION APPARATUS"/>
    <property type="match status" value="1"/>
</dbReference>
<gene>
    <name evidence="1" type="ORF">DN068_03545</name>
</gene>
<protein>
    <submittedName>
        <fullName evidence="1">Uncharacterized protein</fullName>
    </submittedName>
</protein>
<accession>A0A2W2AP03</accession>
<dbReference type="Pfam" id="PF18934">
    <property type="entry name" value="DUF5682"/>
    <property type="match status" value="1"/>
</dbReference>